<feature type="region of interest" description="Disordered" evidence="1">
    <location>
        <begin position="103"/>
        <end position="123"/>
    </location>
</feature>
<dbReference type="EMBL" id="NNAY01004175">
    <property type="protein sequence ID" value="OXU18237.1"/>
    <property type="molecule type" value="Genomic_DNA"/>
</dbReference>
<feature type="compositionally biased region" description="Basic and acidic residues" evidence="1">
    <location>
        <begin position="106"/>
        <end position="123"/>
    </location>
</feature>
<gene>
    <name evidence="2" type="ORF">TSAR_013282</name>
</gene>
<feature type="region of interest" description="Disordered" evidence="1">
    <location>
        <begin position="28"/>
        <end position="49"/>
    </location>
</feature>
<reference evidence="2 3" key="1">
    <citation type="journal article" date="2017" name="Curr. Biol.">
        <title>The Evolution of Venom by Co-option of Single-Copy Genes.</title>
        <authorList>
            <person name="Martinson E.O."/>
            <person name="Mrinalini"/>
            <person name="Kelkar Y.D."/>
            <person name="Chang C.H."/>
            <person name="Werren J.H."/>
        </authorList>
    </citation>
    <scope>NUCLEOTIDE SEQUENCE [LARGE SCALE GENOMIC DNA]</scope>
    <source>
        <strain evidence="2 3">Alberta</strain>
        <tissue evidence="2">Whole body</tissue>
    </source>
</reference>
<accession>A0A232EIN2</accession>
<proteinExistence type="predicted"/>
<feature type="compositionally biased region" description="Basic and acidic residues" evidence="1">
    <location>
        <begin position="32"/>
        <end position="45"/>
    </location>
</feature>
<name>A0A232EIN2_9HYME</name>
<comment type="caution">
    <text evidence="2">The sequence shown here is derived from an EMBL/GenBank/DDBJ whole genome shotgun (WGS) entry which is preliminary data.</text>
</comment>
<evidence type="ECO:0000313" key="3">
    <source>
        <dbReference type="Proteomes" id="UP000215335"/>
    </source>
</evidence>
<dbReference type="Gene3D" id="3.60.10.10">
    <property type="entry name" value="Endonuclease/exonuclease/phosphatase"/>
    <property type="match status" value="1"/>
</dbReference>
<dbReference type="AlphaFoldDB" id="A0A232EIN2"/>
<evidence type="ECO:0000313" key="2">
    <source>
        <dbReference type="EMBL" id="OXU18237.1"/>
    </source>
</evidence>
<sequence>MGVTGSEKGIYKGERLVLVGDFNARVGEQQGDGDKCENKMKSRDKLRQRRKETIMGGRRRDNFREEMGSVLDLVMEIETEKGSIIKEIEIIKRIESDHLPTAFSIKKGEREDRTARERKEGEK</sequence>
<dbReference type="InterPro" id="IPR036691">
    <property type="entry name" value="Endo/exonu/phosph_ase_sf"/>
</dbReference>
<evidence type="ECO:0008006" key="4">
    <source>
        <dbReference type="Google" id="ProtNLM"/>
    </source>
</evidence>
<organism evidence="2 3">
    <name type="scientific">Trichomalopsis sarcophagae</name>
    <dbReference type="NCBI Taxonomy" id="543379"/>
    <lineage>
        <taxon>Eukaryota</taxon>
        <taxon>Metazoa</taxon>
        <taxon>Ecdysozoa</taxon>
        <taxon>Arthropoda</taxon>
        <taxon>Hexapoda</taxon>
        <taxon>Insecta</taxon>
        <taxon>Pterygota</taxon>
        <taxon>Neoptera</taxon>
        <taxon>Endopterygota</taxon>
        <taxon>Hymenoptera</taxon>
        <taxon>Apocrita</taxon>
        <taxon>Proctotrupomorpha</taxon>
        <taxon>Chalcidoidea</taxon>
        <taxon>Pteromalidae</taxon>
        <taxon>Pteromalinae</taxon>
        <taxon>Trichomalopsis</taxon>
    </lineage>
</organism>
<dbReference type="SUPFAM" id="SSF56219">
    <property type="entry name" value="DNase I-like"/>
    <property type="match status" value="1"/>
</dbReference>
<evidence type="ECO:0000256" key="1">
    <source>
        <dbReference type="SAM" id="MobiDB-lite"/>
    </source>
</evidence>
<dbReference type="Proteomes" id="UP000215335">
    <property type="component" value="Unassembled WGS sequence"/>
</dbReference>
<protein>
    <recommendedName>
        <fullName evidence="4">Endonuclease/exonuclease/phosphatase domain-containing protein</fullName>
    </recommendedName>
</protein>
<keyword evidence="3" id="KW-1185">Reference proteome</keyword>